<feature type="compositionally biased region" description="Low complexity" evidence="1">
    <location>
        <begin position="139"/>
        <end position="160"/>
    </location>
</feature>
<evidence type="ECO:0000313" key="3">
    <source>
        <dbReference type="Proteomes" id="UP000007322"/>
    </source>
</evidence>
<gene>
    <name evidence="2" type="ORF">MYCTH_2301919</name>
</gene>
<reference evidence="2 3" key="1">
    <citation type="journal article" date="2011" name="Nat. Biotechnol.">
        <title>Comparative genomic analysis of the thermophilic biomass-degrading fungi Myceliophthora thermophila and Thielavia terrestris.</title>
        <authorList>
            <person name="Berka R.M."/>
            <person name="Grigoriev I.V."/>
            <person name="Otillar R."/>
            <person name="Salamov A."/>
            <person name="Grimwood J."/>
            <person name="Reid I."/>
            <person name="Ishmael N."/>
            <person name="John T."/>
            <person name="Darmond C."/>
            <person name="Moisan M.-C."/>
            <person name="Henrissat B."/>
            <person name="Coutinho P.M."/>
            <person name="Lombard V."/>
            <person name="Natvig D.O."/>
            <person name="Lindquist E."/>
            <person name="Schmutz J."/>
            <person name="Lucas S."/>
            <person name="Harris P."/>
            <person name="Powlowski J."/>
            <person name="Bellemare A."/>
            <person name="Taylor D."/>
            <person name="Butler G."/>
            <person name="de Vries R.P."/>
            <person name="Allijn I.E."/>
            <person name="van den Brink J."/>
            <person name="Ushinsky S."/>
            <person name="Storms R."/>
            <person name="Powell A.J."/>
            <person name="Paulsen I.T."/>
            <person name="Elbourne L.D.H."/>
            <person name="Baker S.E."/>
            <person name="Magnuson J."/>
            <person name="LaBoissiere S."/>
            <person name="Clutterbuck A.J."/>
            <person name="Martinez D."/>
            <person name="Wogulis M."/>
            <person name="de Leon A.L."/>
            <person name="Rey M.W."/>
            <person name="Tsang A."/>
        </authorList>
    </citation>
    <scope>NUCLEOTIDE SEQUENCE [LARGE SCALE GENOMIC DNA]</scope>
    <source>
        <strain evidence="3">ATCC 42464 / BCRC 31852 / DSM 1799</strain>
    </source>
</reference>
<dbReference type="VEuPathDB" id="FungiDB:MYCTH_2301919"/>
<name>G2QAL6_THET4</name>
<protein>
    <submittedName>
        <fullName evidence="2">Uncharacterized protein</fullName>
    </submittedName>
</protein>
<dbReference type="RefSeq" id="XP_003661957.1">
    <property type="nucleotide sequence ID" value="XM_003661909.1"/>
</dbReference>
<evidence type="ECO:0000256" key="1">
    <source>
        <dbReference type="SAM" id="MobiDB-lite"/>
    </source>
</evidence>
<dbReference type="OrthoDB" id="3649348at2759"/>
<dbReference type="eggNOG" id="ENOG502SFDS">
    <property type="taxonomic scope" value="Eukaryota"/>
</dbReference>
<dbReference type="AlphaFoldDB" id="G2QAL6"/>
<dbReference type="OMA" id="CTGTFSH"/>
<dbReference type="HOGENOM" id="CLU_1210516_0_0_1"/>
<keyword evidence="3" id="KW-1185">Reference proteome</keyword>
<sequence length="229" mass="24657">MDSATPIPVAIFGKDPKVARAVCEKLLPDFDAVHVCLDLPSALVELPALFSPSGPPPPAPASGLGTNAYTPDPAKRRAKVPQAVFFGGGFTDDEYNAVVDAVQKVTATTATTTNTSGNDDDDDDAADADPAGFRQQPVRGGTSSNSSTSISSDRSTRSNGHQQQVHFIKVQKRDVLAAGALGPNPDVICKVFRKKMAAALDRDRDRGRLEQRDQQQHQQRQRLQRRRLS</sequence>
<dbReference type="InParanoid" id="G2QAL6"/>
<dbReference type="Proteomes" id="UP000007322">
    <property type="component" value="Chromosome 2"/>
</dbReference>
<feature type="region of interest" description="Disordered" evidence="1">
    <location>
        <begin position="202"/>
        <end position="229"/>
    </location>
</feature>
<proteinExistence type="predicted"/>
<organism evidence="2 3">
    <name type="scientific">Thermothelomyces thermophilus (strain ATCC 42464 / BCRC 31852 / DSM 1799)</name>
    <name type="common">Sporotrichum thermophile</name>
    <dbReference type="NCBI Taxonomy" id="573729"/>
    <lineage>
        <taxon>Eukaryota</taxon>
        <taxon>Fungi</taxon>
        <taxon>Dikarya</taxon>
        <taxon>Ascomycota</taxon>
        <taxon>Pezizomycotina</taxon>
        <taxon>Sordariomycetes</taxon>
        <taxon>Sordariomycetidae</taxon>
        <taxon>Sordariales</taxon>
        <taxon>Chaetomiaceae</taxon>
        <taxon>Thermothelomyces</taxon>
    </lineage>
</organism>
<feature type="compositionally biased region" description="Acidic residues" evidence="1">
    <location>
        <begin position="118"/>
        <end position="127"/>
    </location>
</feature>
<feature type="compositionally biased region" description="Basic and acidic residues" evidence="1">
    <location>
        <begin position="202"/>
        <end position="215"/>
    </location>
</feature>
<dbReference type="EMBL" id="CP003003">
    <property type="protein sequence ID" value="AEO56712.1"/>
    <property type="molecule type" value="Genomic_DNA"/>
</dbReference>
<dbReference type="KEGG" id="mtm:MYCTH_2301919"/>
<evidence type="ECO:0000313" key="2">
    <source>
        <dbReference type="EMBL" id="AEO56712.1"/>
    </source>
</evidence>
<feature type="region of interest" description="Disordered" evidence="1">
    <location>
        <begin position="54"/>
        <end position="75"/>
    </location>
</feature>
<accession>G2QAL6</accession>
<feature type="region of interest" description="Disordered" evidence="1">
    <location>
        <begin position="111"/>
        <end position="164"/>
    </location>
</feature>
<dbReference type="GeneID" id="11510762"/>
<feature type="compositionally biased region" description="Basic residues" evidence="1">
    <location>
        <begin position="219"/>
        <end position="229"/>
    </location>
</feature>